<keyword evidence="6" id="KW-1133">Transmembrane helix</keyword>
<feature type="modified residue" description="FMN phosphoryl threonine" evidence="6">
    <location>
        <position position="167"/>
    </location>
</feature>
<comment type="function">
    <text evidence="6">Part of a membrane-bound complex that couples electron transfer with translocation of ions across the membrane.</text>
</comment>
<dbReference type="NCBIfam" id="TIGR01947">
    <property type="entry name" value="rnfG"/>
    <property type="match status" value="1"/>
</dbReference>
<keyword evidence="6" id="KW-0472">Membrane</keyword>
<comment type="similarity">
    <text evidence="6">Belongs to the RnfG family.</text>
</comment>
<evidence type="ECO:0000313" key="8">
    <source>
        <dbReference type="EMBL" id="MBO8465317.1"/>
    </source>
</evidence>
<keyword evidence="5 6" id="KW-0249">Electron transport</keyword>
<dbReference type="GO" id="GO:0010181">
    <property type="term" value="F:FMN binding"/>
    <property type="evidence" value="ECO:0007669"/>
    <property type="project" value="InterPro"/>
</dbReference>
<dbReference type="EMBL" id="JADIME010000049">
    <property type="protein sequence ID" value="MBO8465317.1"/>
    <property type="molecule type" value="Genomic_DNA"/>
</dbReference>
<keyword evidence="2 6" id="KW-0597">Phosphoprotein</keyword>
<keyword evidence="6" id="KW-1278">Translocase</keyword>
<dbReference type="GO" id="GO:0022900">
    <property type="term" value="P:electron transport chain"/>
    <property type="evidence" value="ECO:0007669"/>
    <property type="project" value="UniProtKB-UniRule"/>
</dbReference>
<comment type="subunit">
    <text evidence="6">The complex is composed of six subunits: RnfA, RnfB, RnfC, RnfD, RnfE and RnfG.</text>
</comment>
<name>A0A9D9N9I5_9BACT</name>
<comment type="subcellular location">
    <subcellularLocation>
        <location evidence="6">Cell membrane</location>
        <topology evidence="6">Single-pass membrane protein</topology>
    </subcellularLocation>
</comment>
<dbReference type="GO" id="GO:0009055">
    <property type="term" value="F:electron transfer activity"/>
    <property type="evidence" value="ECO:0007669"/>
    <property type="project" value="InterPro"/>
</dbReference>
<dbReference type="GO" id="GO:0005886">
    <property type="term" value="C:plasma membrane"/>
    <property type="evidence" value="ECO:0007669"/>
    <property type="project" value="UniProtKB-SubCell"/>
</dbReference>
<reference evidence="8" key="1">
    <citation type="submission" date="2020-10" db="EMBL/GenBank/DDBJ databases">
        <authorList>
            <person name="Gilroy R."/>
        </authorList>
    </citation>
    <scope>NUCLEOTIDE SEQUENCE</scope>
    <source>
        <strain evidence="8">10037</strain>
    </source>
</reference>
<sequence length="190" mass="20093">MALESTVKNMFMSLTVICLVCSALLGGAYAITKDKIDQAGVDKQNEAIARVVPEFDNVPSEEMFEVELEGKKYTVYPASLSGETVGYAINASATGFSGPVVIMVGITADGRIFNTVPVSHAETPGLGAKISEEGNAFVAQFEGLDPSATVLKVRKDGGDIDAITASTITSRAYTAAVETAWLVFNKIKEM</sequence>
<dbReference type="Proteomes" id="UP000823597">
    <property type="component" value="Unassembled WGS sequence"/>
</dbReference>
<dbReference type="PIRSF" id="PIRSF006091">
    <property type="entry name" value="E_trnsport_RnfG"/>
    <property type="match status" value="1"/>
</dbReference>
<comment type="caution">
    <text evidence="8">The sequence shown here is derived from an EMBL/GenBank/DDBJ whole genome shotgun (WGS) entry which is preliminary data.</text>
</comment>
<evidence type="ECO:0000256" key="2">
    <source>
        <dbReference type="ARBA" id="ARBA00022553"/>
    </source>
</evidence>
<proteinExistence type="inferred from homology"/>
<dbReference type="HAMAP" id="MF_00479">
    <property type="entry name" value="RsxG_RnfG"/>
    <property type="match status" value="1"/>
</dbReference>
<keyword evidence="6" id="KW-0812">Transmembrane</keyword>
<keyword evidence="4 6" id="KW-0288">FMN</keyword>
<feature type="domain" description="FMN-binding" evidence="7">
    <location>
        <begin position="95"/>
        <end position="184"/>
    </location>
</feature>
<evidence type="ECO:0000256" key="6">
    <source>
        <dbReference type="HAMAP-Rule" id="MF_00479"/>
    </source>
</evidence>
<dbReference type="AlphaFoldDB" id="A0A9D9N9I5"/>
<gene>
    <name evidence="6" type="primary">rnfG</name>
    <name evidence="8" type="ORF">IAB93_04890</name>
</gene>
<accession>A0A9D9N9I5</accession>
<keyword evidence="3 6" id="KW-0285">Flavoprotein</keyword>
<dbReference type="EC" id="7.-.-.-" evidence="6"/>
<evidence type="ECO:0000256" key="1">
    <source>
        <dbReference type="ARBA" id="ARBA00022448"/>
    </source>
</evidence>
<dbReference type="InterPro" id="IPR007329">
    <property type="entry name" value="FMN-bd"/>
</dbReference>
<evidence type="ECO:0000259" key="7">
    <source>
        <dbReference type="SMART" id="SM00900"/>
    </source>
</evidence>
<dbReference type="InterPro" id="IPR010209">
    <property type="entry name" value="Ion_transpt_RnfG/RsxG"/>
</dbReference>
<keyword evidence="1 6" id="KW-0813">Transport</keyword>
<dbReference type="PANTHER" id="PTHR36118">
    <property type="entry name" value="ION-TRANSLOCATING OXIDOREDUCTASE COMPLEX SUBUNIT G"/>
    <property type="match status" value="1"/>
</dbReference>
<dbReference type="SMART" id="SM00900">
    <property type="entry name" value="FMN_bind"/>
    <property type="match status" value="1"/>
</dbReference>
<dbReference type="Pfam" id="PF04205">
    <property type="entry name" value="FMN_bind"/>
    <property type="match status" value="1"/>
</dbReference>
<reference evidence="8" key="2">
    <citation type="journal article" date="2021" name="PeerJ">
        <title>Extensive microbial diversity within the chicken gut microbiome revealed by metagenomics and culture.</title>
        <authorList>
            <person name="Gilroy R."/>
            <person name="Ravi A."/>
            <person name="Getino M."/>
            <person name="Pursley I."/>
            <person name="Horton D.L."/>
            <person name="Alikhan N.F."/>
            <person name="Baker D."/>
            <person name="Gharbi K."/>
            <person name="Hall N."/>
            <person name="Watson M."/>
            <person name="Adriaenssens E.M."/>
            <person name="Foster-Nyarko E."/>
            <person name="Jarju S."/>
            <person name="Secka A."/>
            <person name="Antonio M."/>
            <person name="Oren A."/>
            <person name="Chaudhuri R.R."/>
            <person name="La Ragione R."/>
            <person name="Hildebrand F."/>
            <person name="Pallen M.J."/>
        </authorList>
    </citation>
    <scope>NUCLEOTIDE SEQUENCE</scope>
    <source>
        <strain evidence="8">10037</strain>
    </source>
</reference>
<organism evidence="8 9">
    <name type="scientific">Candidatus Merdivivens pullistercoris</name>
    <dbReference type="NCBI Taxonomy" id="2840873"/>
    <lineage>
        <taxon>Bacteria</taxon>
        <taxon>Pseudomonadati</taxon>
        <taxon>Bacteroidota</taxon>
        <taxon>Bacteroidia</taxon>
        <taxon>Bacteroidales</taxon>
        <taxon>Muribaculaceae</taxon>
        <taxon>Muribaculaceae incertae sedis</taxon>
        <taxon>Candidatus Merdivivens</taxon>
    </lineage>
</organism>
<evidence type="ECO:0000313" key="9">
    <source>
        <dbReference type="Proteomes" id="UP000823597"/>
    </source>
</evidence>
<evidence type="ECO:0000256" key="4">
    <source>
        <dbReference type="ARBA" id="ARBA00022643"/>
    </source>
</evidence>
<evidence type="ECO:0000256" key="5">
    <source>
        <dbReference type="ARBA" id="ARBA00022982"/>
    </source>
</evidence>
<dbReference type="PANTHER" id="PTHR36118:SF1">
    <property type="entry name" value="ION-TRANSLOCATING OXIDOREDUCTASE COMPLEX SUBUNIT G"/>
    <property type="match status" value="1"/>
</dbReference>
<comment type="cofactor">
    <cofactor evidence="6">
        <name>FMN</name>
        <dbReference type="ChEBI" id="CHEBI:58210"/>
    </cofactor>
</comment>
<evidence type="ECO:0000256" key="3">
    <source>
        <dbReference type="ARBA" id="ARBA00022630"/>
    </source>
</evidence>
<keyword evidence="6" id="KW-1003">Cell membrane</keyword>
<protein>
    <recommendedName>
        <fullName evidence="6">Ion-translocating oxidoreductase complex subunit G</fullName>
        <ecNumber evidence="6">7.-.-.-</ecNumber>
    </recommendedName>
    <alternativeName>
        <fullName evidence="6">Rnf electron transport complex subunit G</fullName>
    </alternativeName>
</protein>